<feature type="signal peptide" evidence="2">
    <location>
        <begin position="1"/>
        <end position="20"/>
    </location>
</feature>
<dbReference type="SUPFAM" id="SSF111369">
    <property type="entry name" value="HlyD-like secretion proteins"/>
    <property type="match status" value="1"/>
</dbReference>
<feature type="chain" id="PRO_5045064811" evidence="2">
    <location>
        <begin position="21"/>
        <end position="382"/>
    </location>
</feature>
<comment type="similarity">
    <text evidence="1">Belongs to the membrane fusion protein (MFP) (TC 8.A.1) family.</text>
</comment>
<dbReference type="Gene3D" id="2.40.30.170">
    <property type="match status" value="1"/>
</dbReference>
<dbReference type="NCBIfam" id="TIGR01730">
    <property type="entry name" value="RND_mfp"/>
    <property type="match status" value="1"/>
</dbReference>
<dbReference type="EMBL" id="JBHUJC010000013">
    <property type="protein sequence ID" value="MFD2275854.1"/>
    <property type="molecule type" value="Genomic_DNA"/>
</dbReference>
<sequence length="382" mass="41726">MKTILKIVLPVLLIALSVFAAKTIVDNKKPRKSKQPPAVIPSVSIITVNSQDHSPPIHSYGTVKSFFETNLSPQVNGQITYVSPKFRVGEAIPQGTVLAKIDSTDYEAILARELATLTTNKRTLEEETILAQQAKQDWLASGRNLETASPFVLRQPQLAAAKANIASSKAAINKAQADIDRCSISAPFDAVIASRDASLGNYATIQSSLGTLVATDHAEVHLPLTPEQLKRIQLNKEIKEDYTITLTSPTKPSATWQAKLTRINPVIDPRNQVVFVIAEIDKPYDTKNPLPVGTFVNASIPATPVSAAFKIPETALINDSFLWAVDTDSKLLRIPVTRIYSFEESAYVTPTDSSIQSPLKIVSRPLTNFRHGMEVKPLPQDS</sequence>
<evidence type="ECO:0000256" key="1">
    <source>
        <dbReference type="ARBA" id="ARBA00009477"/>
    </source>
</evidence>
<keyword evidence="2" id="KW-0732">Signal</keyword>
<dbReference type="InterPro" id="IPR006143">
    <property type="entry name" value="RND_pump_MFP"/>
</dbReference>
<evidence type="ECO:0000313" key="4">
    <source>
        <dbReference type="EMBL" id="MFD2275854.1"/>
    </source>
</evidence>
<reference evidence="5" key="1">
    <citation type="journal article" date="2019" name="Int. J. Syst. Evol. Microbiol.">
        <title>The Global Catalogue of Microorganisms (GCM) 10K type strain sequencing project: providing services to taxonomists for standard genome sequencing and annotation.</title>
        <authorList>
            <consortium name="The Broad Institute Genomics Platform"/>
            <consortium name="The Broad Institute Genome Sequencing Center for Infectious Disease"/>
            <person name="Wu L."/>
            <person name="Ma J."/>
        </authorList>
    </citation>
    <scope>NUCLEOTIDE SEQUENCE [LARGE SCALE GENOMIC DNA]</scope>
    <source>
        <strain evidence="5">JCM 16545</strain>
    </source>
</reference>
<proteinExistence type="inferred from homology"/>
<dbReference type="Pfam" id="PF25973">
    <property type="entry name" value="BSH_CzcB"/>
    <property type="match status" value="1"/>
</dbReference>
<evidence type="ECO:0000259" key="3">
    <source>
        <dbReference type="Pfam" id="PF25973"/>
    </source>
</evidence>
<protein>
    <submittedName>
        <fullName evidence="4">Efflux RND transporter periplasmic adaptor subunit</fullName>
    </submittedName>
</protein>
<comment type="caution">
    <text evidence="4">The sequence shown here is derived from an EMBL/GenBank/DDBJ whole genome shotgun (WGS) entry which is preliminary data.</text>
</comment>
<dbReference type="Gene3D" id="1.10.287.470">
    <property type="entry name" value="Helix hairpin bin"/>
    <property type="match status" value="1"/>
</dbReference>
<keyword evidence="5" id="KW-1185">Reference proteome</keyword>
<feature type="domain" description="CzcB-like barrel-sandwich hybrid" evidence="3">
    <location>
        <begin position="70"/>
        <end position="207"/>
    </location>
</feature>
<dbReference type="Gene3D" id="2.40.50.100">
    <property type="match status" value="1"/>
</dbReference>
<name>A0ABW5E1C8_9BACT</name>
<organism evidence="4 5">
    <name type="scientific">Rubritalea spongiae</name>
    <dbReference type="NCBI Taxonomy" id="430797"/>
    <lineage>
        <taxon>Bacteria</taxon>
        <taxon>Pseudomonadati</taxon>
        <taxon>Verrucomicrobiota</taxon>
        <taxon>Verrucomicrobiia</taxon>
        <taxon>Verrucomicrobiales</taxon>
        <taxon>Rubritaleaceae</taxon>
        <taxon>Rubritalea</taxon>
    </lineage>
</organism>
<evidence type="ECO:0000313" key="5">
    <source>
        <dbReference type="Proteomes" id="UP001597297"/>
    </source>
</evidence>
<gene>
    <name evidence="4" type="ORF">ACFSQZ_05190</name>
</gene>
<dbReference type="Proteomes" id="UP001597297">
    <property type="component" value="Unassembled WGS sequence"/>
</dbReference>
<dbReference type="RefSeq" id="WP_377095148.1">
    <property type="nucleotide sequence ID" value="NZ_JBHSJM010000001.1"/>
</dbReference>
<accession>A0ABW5E1C8</accession>
<evidence type="ECO:0000256" key="2">
    <source>
        <dbReference type="SAM" id="SignalP"/>
    </source>
</evidence>
<dbReference type="PANTHER" id="PTHR30469:SF15">
    <property type="entry name" value="HLYD FAMILY OF SECRETION PROTEINS"/>
    <property type="match status" value="1"/>
</dbReference>
<dbReference type="InterPro" id="IPR058647">
    <property type="entry name" value="BSH_CzcB-like"/>
</dbReference>
<dbReference type="PANTHER" id="PTHR30469">
    <property type="entry name" value="MULTIDRUG RESISTANCE PROTEIN MDTA"/>
    <property type="match status" value="1"/>
</dbReference>